<dbReference type="HAMAP" id="MF_00048">
    <property type="entry name" value="UPF0102"/>
    <property type="match status" value="1"/>
</dbReference>
<comment type="similarity">
    <text evidence="1 2">Belongs to the UPF0102 family.</text>
</comment>
<dbReference type="Pfam" id="PF02021">
    <property type="entry name" value="UPF0102"/>
    <property type="match status" value="1"/>
</dbReference>
<evidence type="ECO:0000256" key="1">
    <source>
        <dbReference type="ARBA" id="ARBA00006738"/>
    </source>
</evidence>
<dbReference type="Gene3D" id="3.40.1350.10">
    <property type="match status" value="1"/>
</dbReference>
<gene>
    <name evidence="3" type="ORF">H4K34_06170</name>
</gene>
<dbReference type="Proteomes" id="UP000516305">
    <property type="component" value="Chromosome"/>
</dbReference>
<dbReference type="InterPro" id="IPR011856">
    <property type="entry name" value="tRNA_endonuc-like_dom_sf"/>
</dbReference>
<name>A0A7H0VI74_9FLAO</name>
<dbReference type="SUPFAM" id="SSF52980">
    <property type="entry name" value="Restriction endonuclease-like"/>
    <property type="match status" value="1"/>
</dbReference>
<dbReference type="InterPro" id="IPR011335">
    <property type="entry name" value="Restrct_endonuc-II-like"/>
</dbReference>
<reference evidence="3 4" key="1">
    <citation type="submission" date="2020-08" db="EMBL/GenBank/DDBJ databases">
        <title>Croceimicrobium hydrocarbonivorans gen. nov., sp. nov., a novel marine bacterium isolated from a bacterial consortium that degrades polyethylene terephthalate.</title>
        <authorList>
            <person name="Liu R."/>
        </authorList>
    </citation>
    <scope>NUCLEOTIDE SEQUENCE [LARGE SCALE GENOMIC DNA]</scope>
    <source>
        <strain evidence="3 4">A20-9</strain>
    </source>
</reference>
<dbReference type="NCBIfam" id="NF009150">
    <property type="entry name" value="PRK12497.1-3"/>
    <property type="match status" value="1"/>
</dbReference>
<organism evidence="3 4">
    <name type="scientific">Croceimicrobium hydrocarbonivorans</name>
    <dbReference type="NCBI Taxonomy" id="2761580"/>
    <lineage>
        <taxon>Bacteria</taxon>
        <taxon>Pseudomonadati</taxon>
        <taxon>Bacteroidota</taxon>
        <taxon>Flavobacteriia</taxon>
        <taxon>Flavobacteriales</taxon>
        <taxon>Owenweeksiaceae</taxon>
        <taxon>Croceimicrobium</taxon>
    </lineage>
</organism>
<dbReference type="RefSeq" id="WP_210759950.1">
    <property type="nucleotide sequence ID" value="NZ_CP060139.1"/>
</dbReference>
<dbReference type="CDD" id="cd20736">
    <property type="entry name" value="PoNe_Nuclease"/>
    <property type="match status" value="1"/>
</dbReference>
<dbReference type="AlphaFoldDB" id="A0A7H0VI74"/>
<sequence>MHPNQKLGQSSETAAARYLLSHNYQLLEQNWRFRRKEVDLIAIDKECLVIIEVKARSSNRFGEAWEFVNQQKQKFLISAANQYVQQINWQGMTRFDIIGICLNPYGLRHIEDAFYPSL</sequence>
<dbReference type="NCBIfam" id="TIGR00252">
    <property type="entry name" value="YraN family protein"/>
    <property type="match status" value="1"/>
</dbReference>
<keyword evidence="4" id="KW-1185">Reference proteome</keyword>
<accession>A0A7H0VI74</accession>
<dbReference type="GO" id="GO:0003676">
    <property type="term" value="F:nucleic acid binding"/>
    <property type="evidence" value="ECO:0007669"/>
    <property type="project" value="InterPro"/>
</dbReference>
<evidence type="ECO:0000313" key="3">
    <source>
        <dbReference type="EMBL" id="QNR25422.1"/>
    </source>
</evidence>
<dbReference type="KEGG" id="chyd:H4K34_06170"/>
<proteinExistence type="inferred from homology"/>
<evidence type="ECO:0000256" key="2">
    <source>
        <dbReference type="HAMAP-Rule" id="MF_00048"/>
    </source>
</evidence>
<protein>
    <recommendedName>
        <fullName evidence="2">UPF0102 protein H4K34_06170</fullName>
    </recommendedName>
</protein>
<dbReference type="PANTHER" id="PTHR34039:SF1">
    <property type="entry name" value="UPF0102 PROTEIN YRAN"/>
    <property type="match status" value="1"/>
</dbReference>
<dbReference type="EMBL" id="CP060139">
    <property type="protein sequence ID" value="QNR25422.1"/>
    <property type="molecule type" value="Genomic_DNA"/>
</dbReference>
<dbReference type="InterPro" id="IPR003509">
    <property type="entry name" value="UPF0102_YraN-like"/>
</dbReference>
<dbReference type="PANTHER" id="PTHR34039">
    <property type="entry name" value="UPF0102 PROTEIN YRAN"/>
    <property type="match status" value="1"/>
</dbReference>
<evidence type="ECO:0000313" key="4">
    <source>
        <dbReference type="Proteomes" id="UP000516305"/>
    </source>
</evidence>